<keyword evidence="3" id="KW-1185">Reference proteome</keyword>
<dbReference type="SUPFAM" id="SSF56112">
    <property type="entry name" value="Protein kinase-like (PK-like)"/>
    <property type="match status" value="1"/>
</dbReference>
<dbReference type="InterPro" id="IPR016477">
    <property type="entry name" value="Fructo-/Ketosamine-3-kinase"/>
</dbReference>
<dbReference type="GO" id="GO:0016301">
    <property type="term" value="F:kinase activity"/>
    <property type="evidence" value="ECO:0007669"/>
    <property type="project" value="UniProtKB-KW"/>
</dbReference>
<dbReference type="RefSeq" id="WP_213163646.1">
    <property type="nucleotide sequence ID" value="NZ_CP058214.1"/>
</dbReference>
<keyword evidence="2" id="KW-0418">Kinase</keyword>
<protein>
    <submittedName>
        <fullName evidence="2">Fructosamine kinase family protein</fullName>
    </submittedName>
</protein>
<dbReference type="Gene3D" id="3.90.1200.10">
    <property type="match status" value="1"/>
</dbReference>
<dbReference type="PANTHER" id="PTHR12149:SF8">
    <property type="entry name" value="PROTEIN-RIBULOSAMINE 3-KINASE"/>
    <property type="match status" value="1"/>
</dbReference>
<gene>
    <name evidence="2" type="ORF">HW532_06665</name>
</gene>
<organism evidence="2 3">
    <name type="scientific">Kaustia mangrovi</name>
    <dbReference type="NCBI Taxonomy" id="2593653"/>
    <lineage>
        <taxon>Bacteria</taxon>
        <taxon>Pseudomonadati</taxon>
        <taxon>Pseudomonadota</taxon>
        <taxon>Alphaproteobacteria</taxon>
        <taxon>Hyphomicrobiales</taxon>
        <taxon>Parvibaculaceae</taxon>
        <taxon>Kaustia</taxon>
    </lineage>
</organism>
<keyword evidence="2" id="KW-0808">Transferase</keyword>
<reference evidence="2 3" key="1">
    <citation type="submission" date="2020-06" db="EMBL/GenBank/DDBJ databases">
        <title>Genome sequence of 2 isolates from Red Sea Mangroves.</title>
        <authorList>
            <person name="Sefrji F."/>
            <person name="Michoud G."/>
            <person name="Merlino G."/>
            <person name="Daffonchio D."/>
        </authorList>
    </citation>
    <scope>NUCLEOTIDE SEQUENCE [LARGE SCALE GENOMIC DNA]</scope>
    <source>
        <strain evidence="2 3">R1DC25</strain>
    </source>
</reference>
<dbReference type="AlphaFoldDB" id="A0A7S8C2Y8"/>
<dbReference type="Gene3D" id="3.30.200.20">
    <property type="entry name" value="Phosphorylase Kinase, domain 1"/>
    <property type="match status" value="1"/>
</dbReference>
<proteinExistence type="inferred from homology"/>
<dbReference type="PANTHER" id="PTHR12149">
    <property type="entry name" value="FRUCTOSAMINE 3 KINASE-RELATED PROTEIN"/>
    <property type="match status" value="1"/>
</dbReference>
<sequence>MPLPPASETAVDRALAGRIETALATRALAARPLAGGSTVAVLAVDLADGTTVVAKWGDGMQELEAWMLAELARRSDLPLPAVRHVEPGLLLLDHVPHEAGLPGPDVWRHAADLLAALHAIPQPRFGLGRDTAIGRLAQPNPQGESWVAFFRDHRLLHMAREGHREGTVGADLLRRLEALAGRLEQWLDEPAHPALLHGDVWPGNMLHRAGRLAALIDPAISCGHPELEMAYPTMFAGYDPAFLARYGEHRPIDPGFFEIRREIYLIYPRLVHVRYWDTAYAGPILATLDRLGL</sequence>
<dbReference type="KEGG" id="kmn:HW532_06665"/>
<evidence type="ECO:0000256" key="1">
    <source>
        <dbReference type="ARBA" id="ARBA00009460"/>
    </source>
</evidence>
<dbReference type="Proteomes" id="UP000593594">
    <property type="component" value="Chromosome"/>
</dbReference>
<dbReference type="Pfam" id="PF03881">
    <property type="entry name" value="Fructosamin_kin"/>
    <property type="match status" value="1"/>
</dbReference>
<evidence type="ECO:0000313" key="2">
    <source>
        <dbReference type="EMBL" id="QPC42414.1"/>
    </source>
</evidence>
<evidence type="ECO:0000313" key="3">
    <source>
        <dbReference type="Proteomes" id="UP000593594"/>
    </source>
</evidence>
<accession>A0A7S8C2Y8</accession>
<dbReference type="InterPro" id="IPR011009">
    <property type="entry name" value="Kinase-like_dom_sf"/>
</dbReference>
<dbReference type="EMBL" id="CP058214">
    <property type="protein sequence ID" value="QPC42414.1"/>
    <property type="molecule type" value="Genomic_DNA"/>
</dbReference>
<name>A0A7S8C2Y8_9HYPH</name>
<comment type="similarity">
    <text evidence="1">Belongs to the fructosamine kinase family.</text>
</comment>